<dbReference type="SUPFAM" id="SSF50952">
    <property type="entry name" value="Soluble quinoprotein glucose dehydrogenase"/>
    <property type="match status" value="1"/>
</dbReference>
<keyword evidence="3" id="KW-1185">Reference proteome</keyword>
<dbReference type="PANTHER" id="PTHR19328:SF55">
    <property type="entry name" value="BLR6566 PROTEIN"/>
    <property type="match status" value="1"/>
</dbReference>
<evidence type="ECO:0000313" key="2">
    <source>
        <dbReference type="EMBL" id="RCW88642.1"/>
    </source>
</evidence>
<dbReference type="Gene3D" id="2.120.10.30">
    <property type="entry name" value="TolB, C-terminal domain"/>
    <property type="match status" value="1"/>
</dbReference>
<organism evidence="2 3">
    <name type="scientific">Paracoccus lutimaris</name>
    <dbReference type="NCBI Taxonomy" id="1490030"/>
    <lineage>
        <taxon>Bacteria</taxon>
        <taxon>Pseudomonadati</taxon>
        <taxon>Pseudomonadota</taxon>
        <taxon>Alphaproteobacteria</taxon>
        <taxon>Rhodobacterales</taxon>
        <taxon>Paracoccaceae</taxon>
        <taxon>Paracoccus</taxon>
    </lineage>
</organism>
<dbReference type="AlphaFoldDB" id="A0A368Z863"/>
<dbReference type="InterPro" id="IPR011042">
    <property type="entry name" value="6-blade_b-propeller_TolB-like"/>
</dbReference>
<dbReference type="Pfam" id="PF22807">
    <property type="entry name" value="TrAA12"/>
    <property type="match status" value="2"/>
</dbReference>
<feature type="domain" description="Pyrroloquinoline quinone-dependent pyranose dehydrogenase beta-propeller" evidence="1">
    <location>
        <begin position="131"/>
        <end position="276"/>
    </location>
</feature>
<evidence type="ECO:0000313" key="3">
    <source>
        <dbReference type="Proteomes" id="UP000253345"/>
    </source>
</evidence>
<reference evidence="2 3" key="1">
    <citation type="submission" date="2018-07" db="EMBL/GenBank/DDBJ databases">
        <title>Genomic Encyclopedia of Type Strains, Phase III (KMG-III): the genomes of soil and plant-associated and newly described type strains.</title>
        <authorList>
            <person name="Whitman W."/>
        </authorList>
    </citation>
    <scope>NUCLEOTIDE SEQUENCE [LARGE SCALE GENOMIC DNA]</scope>
    <source>
        <strain evidence="2 3">CECT 8525</strain>
    </source>
</reference>
<dbReference type="OrthoDB" id="9770043at2"/>
<dbReference type="PANTHER" id="PTHR19328">
    <property type="entry name" value="HEDGEHOG-INTERACTING PROTEIN"/>
    <property type="match status" value="1"/>
</dbReference>
<name>A0A368Z863_9RHOB</name>
<dbReference type="EMBL" id="QPJL01000001">
    <property type="protein sequence ID" value="RCW88642.1"/>
    <property type="molecule type" value="Genomic_DNA"/>
</dbReference>
<evidence type="ECO:0000259" key="1">
    <source>
        <dbReference type="Pfam" id="PF22807"/>
    </source>
</evidence>
<sequence>MDLMAKLTEIVGGAMVRMRRVHAPGKTAFGARPEIPEARKQGIMTLKMPTARGWQGNEAPVPAPGLRVNAFARDLQHPRWIEVLPNGDVLVAEALQEAGPPRSLMDRAMQATMRRARALGASANRISLWRDSDGDGVAETREVFLDGQRQPFGMALVGDIFYVGNTDGIVAFDYQPGASRLTGPGRKLVTFKPGGHWTRSLIVSPDRKRIYAGVGSLTNIADEGMEAEEGRAAIWELDLESGQARIFAGGLRNAVGMAWEPVTGALWTVVNERDGLGDETPPDYLTSVQEGGFYGWPYSYWGGTVDDRVPQDPASVARAITPDYALGGHTASLGLCWVPAGTLPGFPEGMAIGQHGSWNRSTLSGYKLIFVPFENGRPSGPARDILTGFLSPDEKFSYGRPVGVAVGPDGKSLLMADDVGDVIWRVSAA</sequence>
<dbReference type="Proteomes" id="UP000253345">
    <property type="component" value="Unassembled WGS sequence"/>
</dbReference>
<dbReference type="RefSeq" id="WP_114347402.1">
    <property type="nucleotide sequence ID" value="NZ_QPJL01000001.1"/>
</dbReference>
<feature type="domain" description="Pyrroloquinoline quinone-dependent pyranose dehydrogenase beta-propeller" evidence="1">
    <location>
        <begin position="318"/>
        <end position="423"/>
    </location>
</feature>
<gene>
    <name evidence="2" type="ORF">DFP89_10175</name>
</gene>
<proteinExistence type="predicted"/>
<accession>A0A368Z863</accession>
<dbReference type="InterPro" id="IPR054539">
    <property type="entry name" value="Beta-prop_PDH"/>
</dbReference>
<dbReference type="InterPro" id="IPR011041">
    <property type="entry name" value="Quinoprot_gluc/sorb_DH_b-prop"/>
</dbReference>
<comment type="caution">
    <text evidence="2">The sequence shown here is derived from an EMBL/GenBank/DDBJ whole genome shotgun (WGS) entry which is preliminary data.</text>
</comment>
<protein>
    <recommendedName>
        <fullName evidence="1">Pyrroloquinoline quinone-dependent pyranose dehydrogenase beta-propeller domain-containing protein</fullName>
    </recommendedName>
</protein>